<feature type="domain" description="Secretion system C-terminal sorting" evidence="1">
    <location>
        <begin position="89"/>
        <end position="168"/>
    </location>
</feature>
<gene>
    <name evidence="2" type="ORF">METZ01_LOCUS244287</name>
</gene>
<dbReference type="EMBL" id="UINC01063615">
    <property type="protein sequence ID" value="SVB91433.1"/>
    <property type="molecule type" value="Genomic_DNA"/>
</dbReference>
<evidence type="ECO:0000313" key="2">
    <source>
        <dbReference type="EMBL" id="SVB91433.1"/>
    </source>
</evidence>
<accession>A0A382HXT6</accession>
<sequence>MKRLNILLCLLISVSFAQEVILKQTTFSTSAINTSGDNSVMVGTVGQTFVGESESNSTVLSAGFWGSVASVLLSVDDLIPTEFAISSAYPNPFNPTVNIDFSIPEESIVYIKIFDLLGRNIFNHEENFKAPGKYRFRWHGMNNSGASIASGIYLVAIQHKTKFYKQKITFLK</sequence>
<evidence type="ECO:0000259" key="1">
    <source>
        <dbReference type="Pfam" id="PF18962"/>
    </source>
</evidence>
<dbReference type="InterPro" id="IPR026444">
    <property type="entry name" value="Secre_tail"/>
</dbReference>
<organism evidence="2">
    <name type="scientific">marine metagenome</name>
    <dbReference type="NCBI Taxonomy" id="408172"/>
    <lineage>
        <taxon>unclassified sequences</taxon>
        <taxon>metagenomes</taxon>
        <taxon>ecological metagenomes</taxon>
    </lineage>
</organism>
<proteinExistence type="predicted"/>
<dbReference type="NCBIfam" id="TIGR04183">
    <property type="entry name" value="Por_Secre_tail"/>
    <property type="match status" value="1"/>
</dbReference>
<reference evidence="2" key="1">
    <citation type="submission" date="2018-05" db="EMBL/GenBank/DDBJ databases">
        <authorList>
            <person name="Lanie J.A."/>
            <person name="Ng W.-L."/>
            <person name="Kazmierczak K.M."/>
            <person name="Andrzejewski T.M."/>
            <person name="Davidsen T.M."/>
            <person name="Wayne K.J."/>
            <person name="Tettelin H."/>
            <person name="Glass J.I."/>
            <person name="Rusch D."/>
            <person name="Podicherti R."/>
            <person name="Tsui H.-C.T."/>
            <person name="Winkler M.E."/>
        </authorList>
    </citation>
    <scope>NUCLEOTIDE SEQUENCE</scope>
</reference>
<dbReference type="Pfam" id="PF18962">
    <property type="entry name" value="Por_Secre_tail"/>
    <property type="match status" value="1"/>
</dbReference>
<protein>
    <recommendedName>
        <fullName evidence="1">Secretion system C-terminal sorting domain-containing protein</fullName>
    </recommendedName>
</protein>
<name>A0A382HXT6_9ZZZZ</name>
<dbReference type="Gene3D" id="2.60.40.4070">
    <property type="match status" value="1"/>
</dbReference>
<dbReference type="AlphaFoldDB" id="A0A382HXT6"/>